<organism evidence="3 4">
    <name type="scientific">Heterodera schachtii</name>
    <name type="common">Sugarbeet cyst nematode worm</name>
    <name type="synonym">Tylenchus schachtii</name>
    <dbReference type="NCBI Taxonomy" id="97005"/>
    <lineage>
        <taxon>Eukaryota</taxon>
        <taxon>Metazoa</taxon>
        <taxon>Ecdysozoa</taxon>
        <taxon>Nematoda</taxon>
        <taxon>Chromadorea</taxon>
        <taxon>Rhabditida</taxon>
        <taxon>Tylenchina</taxon>
        <taxon>Tylenchomorpha</taxon>
        <taxon>Tylenchoidea</taxon>
        <taxon>Heteroderidae</taxon>
        <taxon>Heteroderinae</taxon>
        <taxon>Heterodera</taxon>
    </lineage>
</organism>
<evidence type="ECO:0000313" key="4">
    <source>
        <dbReference type="Proteomes" id="UP001620645"/>
    </source>
</evidence>
<feature type="compositionally biased region" description="Low complexity" evidence="1">
    <location>
        <begin position="113"/>
        <end position="126"/>
    </location>
</feature>
<sequence>MNAQLVAVLMVAIVLLVCGLFPTVCEARPKKDKPYIVESSDFRSTVQRLTGNDAASSSPNVQDRTTLFRPTAVSADNPAPLRVQRLQTSSSSTPFNTNQQAGGQQYLSGNNATSSTTTLGGRSTFFRPPAARAESSVSLNAWLSDQQERDSASSSSAAFTSNYFPTDAKAKSLMKSGIKESELMPHSWFHDDGSNRN</sequence>
<evidence type="ECO:0000256" key="1">
    <source>
        <dbReference type="SAM" id="MobiDB-lite"/>
    </source>
</evidence>
<keyword evidence="4" id="KW-1185">Reference proteome</keyword>
<dbReference type="EMBL" id="JBICCN010000405">
    <property type="protein sequence ID" value="KAL3070790.1"/>
    <property type="molecule type" value="Genomic_DNA"/>
</dbReference>
<dbReference type="AlphaFoldDB" id="A0ABD2HZ44"/>
<comment type="caution">
    <text evidence="3">The sequence shown here is derived from an EMBL/GenBank/DDBJ whole genome shotgun (WGS) entry which is preliminary data.</text>
</comment>
<keyword evidence="2" id="KW-0732">Signal</keyword>
<gene>
    <name evidence="3" type="ORF">niasHS_016656</name>
</gene>
<protein>
    <submittedName>
        <fullName evidence="3">Uncharacterized protein</fullName>
    </submittedName>
</protein>
<feature type="chain" id="PRO_5044789230" evidence="2">
    <location>
        <begin position="28"/>
        <end position="197"/>
    </location>
</feature>
<evidence type="ECO:0000313" key="3">
    <source>
        <dbReference type="EMBL" id="KAL3070790.1"/>
    </source>
</evidence>
<feature type="compositionally biased region" description="Polar residues" evidence="1">
    <location>
        <begin position="86"/>
        <end position="112"/>
    </location>
</feature>
<dbReference type="Proteomes" id="UP001620645">
    <property type="component" value="Unassembled WGS sequence"/>
</dbReference>
<name>A0ABD2HZ44_HETSC</name>
<proteinExistence type="predicted"/>
<accession>A0ABD2HZ44</accession>
<feature type="signal peptide" evidence="2">
    <location>
        <begin position="1"/>
        <end position="27"/>
    </location>
</feature>
<feature type="region of interest" description="Disordered" evidence="1">
    <location>
        <begin position="86"/>
        <end position="126"/>
    </location>
</feature>
<reference evidence="3 4" key="1">
    <citation type="submission" date="2024-10" db="EMBL/GenBank/DDBJ databases">
        <authorList>
            <person name="Kim D."/>
        </authorList>
    </citation>
    <scope>NUCLEOTIDE SEQUENCE [LARGE SCALE GENOMIC DNA]</scope>
    <source>
        <strain evidence="3">Taebaek</strain>
    </source>
</reference>
<evidence type="ECO:0000256" key="2">
    <source>
        <dbReference type="SAM" id="SignalP"/>
    </source>
</evidence>